<keyword evidence="3" id="KW-0378">Hydrolase</keyword>
<evidence type="ECO:0000256" key="1">
    <source>
        <dbReference type="ARBA" id="ARBA00008779"/>
    </source>
</evidence>
<evidence type="ECO:0000256" key="2">
    <source>
        <dbReference type="ARBA" id="ARBA00022729"/>
    </source>
</evidence>
<evidence type="ECO:0000313" key="9">
    <source>
        <dbReference type="Proteomes" id="UP000176751"/>
    </source>
</evidence>
<feature type="transmembrane region" description="Helical" evidence="6">
    <location>
        <begin position="33"/>
        <end position="52"/>
    </location>
</feature>
<dbReference type="AlphaFoldDB" id="A0A1F5HEY5"/>
<dbReference type="InterPro" id="IPR000917">
    <property type="entry name" value="Sulfatase_N"/>
</dbReference>
<dbReference type="GO" id="GO:0016787">
    <property type="term" value="F:hydrolase activity"/>
    <property type="evidence" value="ECO:0007669"/>
    <property type="project" value="UniProtKB-KW"/>
</dbReference>
<feature type="compositionally biased region" description="Pro residues" evidence="5">
    <location>
        <begin position="255"/>
        <end position="281"/>
    </location>
</feature>
<organism evidence="8 9">
    <name type="scientific">Candidatus Curtissbacteria bacterium RIFOXYA1_FULL_41_14</name>
    <dbReference type="NCBI Taxonomy" id="1797737"/>
    <lineage>
        <taxon>Bacteria</taxon>
        <taxon>Candidatus Curtissiibacteriota</taxon>
    </lineage>
</organism>
<evidence type="ECO:0000313" key="8">
    <source>
        <dbReference type="EMBL" id="OGE02734.1"/>
    </source>
</evidence>
<feature type="domain" description="Sulfatase N-terminal" evidence="7">
    <location>
        <begin position="285"/>
        <end position="611"/>
    </location>
</feature>
<dbReference type="PANTHER" id="PTHR43108">
    <property type="entry name" value="N-ACETYLGLUCOSAMINE-6-SULFATASE FAMILY MEMBER"/>
    <property type="match status" value="1"/>
</dbReference>
<proteinExistence type="inferred from homology"/>
<dbReference type="STRING" id="1797737.A2196_03400"/>
<dbReference type="EMBL" id="MFCA01000010">
    <property type="protein sequence ID" value="OGE02734.1"/>
    <property type="molecule type" value="Genomic_DNA"/>
</dbReference>
<dbReference type="SUPFAM" id="SSF53649">
    <property type="entry name" value="Alkaline phosphatase-like"/>
    <property type="match status" value="1"/>
</dbReference>
<dbReference type="Gene3D" id="3.40.720.10">
    <property type="entry name" value="Alkaline Phosphatase, subunit A"/>
    <property type="match status" value="1"/>
</dbReference>
<dbReference type="CDD" id="cd16147">
    <property type="entry name" value="G6S"/>
    <property type="match status" value="1"/>
</dbReference>
<name>A0A1F5HEY5_9BACT</name>
<evidence type="ECO:0000256" key="6">
    <source>
        <dbReference type="SAM" id="Phobius"/>
    </source>
</evidence>
<dbReference type="PANTHER" id="PTHR43108:SF8">
    <property type="entry name" value="SD21168P"/>
    <property type="match status" value="1"/>
</dbReference>
<feature type="region of interest" description="Disordered" evidence="5">
    <location>
        <begin position="247"/>
        <end position="284"/>
    </location>
</feature>
<accession>A0A1F5HEY5</accession>
<evidence type="ECO:0000256" key="3">
    <source>
        <dbReference type="ARBA" id="ARBA00022801"/>
    </source>
</evidence>
<keyword evidence="4" id="KW-0325">Glycoprotein</keyword>
<dbReference type="Proteomes" id="UP000176751">
    <property type="component" value="Unassembled WGS sequence"/>
</dbReference>
<dbReference type="InterPro" id="IPR017850">
    <property type="entry name" value="Alkaline_phosphatase_core_sf"/>
</dbReference>
<evidence type="ECO:0000256" key="4">
    <source>
        <dbReference type="ARBA" id="ARBA00023180"/>
    </source>
</evidence>
<evidence type="ECO:0000256" key="5">
    <source>
        <dbReference type="SAM" id="MobiDB-lite"/>
    </source>
</evidence>
<evidence type="ECO:0000259" key="7">
    <source>
        <dbReference type="Pfam" id="PF00884"/>
    </source>
</evidence>
<sequence>MRVNNILSTLKSEVSSLKKNVFFCGFCKLSNKWVFSVVFIVSLSILASLLPVRKQSIASQNIFSPVSGFGTVAAGTKKGDGFTASEVAGANCTAGTCKSNNSWNLGFDATAPVVVNTQIVFSYDLSSLGITGSQITELTFNFAGCWHGGSARSCNNANNPGFDAAGGQALFEIKKGGNWEQLDPSTVVLGTSGDSSSDGYATYQVTKSSGFDNSYLSGGIMKVRVRTTGRTTGSLDVYQVTDLASLTVTTGSDPSPSPSPNPSPSPSLSPSPLTSPTPIPQGPNFVVIETDDERPELLDYMPTVRNRIIAQGMYFTQAYNTTSLCCPSRSSFLSGQYVHNHGVWSTYAPTGGVTVFDDSSSIATWLKSAGYRTSLSGKYLLEYMKKRAPTVPPGWDDWHVFDGGYYGFNLSENGLPKKWYNKYNYSTDVLRDKVVSFIQSSRAAQVPFFVWYTPFAPHAYSNYPSPPAPAIRHQGTCDEILVYRPPSFNEADVSDKPGFVSNRPLMDDTAIARIDTFRRGQICAVKAVDEAVDAILNALGPDLDNTVVIFVSDNGFMWGEHRMVMKNCQYEECIKTPLAIRYPPLIAPGTVSDKFVLGLDLPLTIADLAGATPTIPVNGRSLVPLFSDPSFPDWRVDFLFEHDQEGVYGKVYGVKQGNYKYVEYEGEGGYEEFYDLASDPFELDNQINKPEFASTIASLKVRLSQLKSE</sequence>
<dbReference type="Pfam" id="PF00884">
    <property type="entry name" value="Sulfatase"/>
    <property type="match status" value="1"/>
</dbReference>
<comment type="caution">
    <text evidence="8">The sequence shown here is derived from an EMBL/GenBank/DDBJ whole genome shotgun (WGS) entry which is preliminary data.</text>
</comment>
<dbReference type="InterPro" id="IPR024607">
    <property type="entry name" value="Sulfatase_CS"/>
</dbReference>
<gene>
    <name evidence="8" type="ORF">A2196_03400</name>
</gene>
<reference evidence="8 9" key="1">
    <citation type="journal article" date="2016" name="Nat. Commun.">
        <title>Thousands of microbial genomes shed light on interconnected biogeochemical processes in an aquifer system.</title>
        <authorList>
            <person name="Anantharaman K."/>
            <person name="Brown C.T."/>
            <person name="Hug L.A."/>
            <person name="Sharon I."/>
            <person name="Castelle C.J."/>
            <person name="Probst A.J."/>
            <person name="Thomas B.C."/>
            <person name="Singh A."/>
            <person name="Wilkins M.J."/>
            <person name="Karaoz U."/>
            <person name="Brodie E.L."/>
            <person name="Williams K.H."/>
            <person name="Hubbard S.S."/>
            <person name="Banfield J.F."/>
        </authorList>
    </citation>
    <scope>NUCLEOTIDE SEQUENCE [LARGE SCALE GENOMIC DNA]</scope>
</reference>
<keyword evidence="6" id="KW-1133">Transmembrane helix</keyword>
<protein>
    <recommendedName>
        <fullName evidence="7">Sulfatase N-terminal domain-containing protein</fullName>
    </recommendedName>
</protein>
<keyword evidence="6" id="KW-0812">Transmembrane</keyword>
<keyword evidence="2" id="KW-0732">Signal</keyword>
<keyword evidence="6" id="KW-0472">Membrane</keyword>
<comment type="similarity">
    <text evidence="1">Belongs to the sulfatase family.</text>
</comment>
<dbReference type="PROSITE" id="PS00149">
    <property type="entry name" value="SULFATASE_2"/>
    <property type="match status" value="1"/>
</dbReference>